<evidence type="ECO:0000313" key="11">
    <source>
        <dbReference type="RefSeq" id="XP_013779770.2"/>
    </source>
</evidence>
<dbReference type="Gene3D" id="3.30.60.20">
    <property type="match status" value="1"/>
</dbReference>
<dbReference type="InterPro" id="IPR001180">
    <property type="entry name" value="CNH_dom"/>
</dbReference>
<evidence type="ECO:0000256" key="2">
    <source>
        <dbReference type="ARBA" id="ARBA00022723"/>
    </source>
</evidence>
<sequence length="814" mass="90859">MAKQGKIAAKHITQISSLKASNLKLTQGLEEALEKVNQSKEQIEELYNTMEISKVSHEHEKIKLQETIAQQTKLIDFLQAKVEGLEKKKKRFFGNKSRETGSSTIPLQWRELEGMLERERTKCRRLQEQLDKSRAEVMACKTDIGHISKIHGDLENTSHLSVIPTSPKSRAVLSALALSPGVNINNSTDSPATFITKETASVYRKPQGQRMHHNIPHRFQEVLTMRGTKCAACLDSIHFGRIASRCLECEVTCHIKCSTSLPSTCCLPSGYVQHFTDTLKKKNSNKSQHRPSLKVTFADNSSEMTADVTQGWVKLPRSGKQGWEKHYLRLENRTLFILDKENIQSTSATDSINLCPVDGEVLVTSAVSATDLIGTAKTDLPYVLKIESFPHTTCWPPRCLYIMVPSFAEKQMWVSALESVVKTNEKVKDEEHLGSSILHLEGENRLDINCTCQLNDNLILVGAMEGLYTVDILAEPSHSLQTKIDGVPSVYQVAVLEKLNVVLLITGEERKLKMLELTTLNRWVKGDKMTVNEEMTALQPVSEIEACHLFGISEDANSVCAATSNTVFLLKWNIGLHTFCLRKEIKTAEPCSCIHFTTNSVIFGADKFFELDLKDHSVEEFLDVSDTSLAFLAYGASQLRSFPVSILQVASEEYLLCFHELGVFVDSFGKRSRKEDMKWTRLPLAFAYRAPYLFVIHFNSVEVVEIRPQQSTEMGAHTFLEVANPRYLGPAMFIGSVYISSSHDNQMEILCVQGKLTAISQQDVTVTVDRNPSSVSSSSEESDGTEFSFTPSVIQSLDADLSELSEVSSSASLP</sequence>
<keyword evidence="10" id="KW-1185">Reference proteome</keyword>
<dbReference type="SMART" id="SM00036">
    <property type="entry name" value="CNH"/>
    <property type="match status" value="1"/>
</dbReference>
<gene>
    <name evidence="11" type="primary">LOC106464191</name>
</gene>
<evidence type="ECO:0000256" key="6">
    <source>
        <dbReference type="SAM" id="Coils"/>
    </source>
</evidence>
<keyword evidence="6" id="KW-0175">Coiled coil</keyword>
<dbReference type="CDD" id="cd20814">
    <property type="entry name" value="CRIK"/>
    <property type="match status" value="1"/>
</dbReference>
<evidence type="ECO:0000259" key="7">
    <source>
        <dbReference type="PROSITE" id="PS50003"/>
    </source>
</evidence>
<dbReference type="PROSITE" id="PS50003">
    <property type="entry name" value="PH_DOMAIN"/>
    <property type="match status" value="1"/>
</dbReference>
<dbReference type="InterPro" id="IPR050839">
    <property type="entry name" value="Rho-assoc_Ser/Thr_Kinase"/>
</dbReference>
<dbReference type="InterPro" id="IPR001849">
    <property type="entry name" value="PH_domain"/>
</dbReference>
<dbReference type="InterPro" id="IPR002219">
    <property type="entry name" value="PKC_DAG/PE"/>
</dbReference>
<protein>
    <submittedName>
        <fullName evidence="11">Citron Rho-interacting kinase-like</fullName>
    </submittedName>
</protein>
<evidence type="ECO:0000256" key="1">
    <source>
        <dbReference type="ARBA" id="ARBA00022553"/>
    </source>
</evidence>
<keyword evidence="3" id="KW-0862">Zinc</keyword>
<evidence type="ECO:0000313" key="10">
    <source>
        <dbReference type="Proteomes" id="UP000694941"/>
    </source>
</evidence>
<keyword evidence="2" id="KW-0479">Metal-binding</keyword>
<feature type="domain" description="PH" evidence="7">
    <location>
        <begin position="306"/>
        <end position="422"/>
    </location>
</feature>
<accession>A0ABM1BDH2</accession>
<feature type="coiled-coil region" evidence="6">
    <location>
        <begin position="22"/>
        <end position="143"/>
    </location>
</feature>
<comment type="catalytic activity">
    <reaction evidence="5">
        <text>L-seryl-[protein] + ATP = O-phospho-L-seryl-[protein] + ADP + H(+)</text>
        <dbReference type="Rhea" id="RHEA:17989"/>
        <dbReference type="Rhea" id="RHEA-COMP:9863"/>
        <dbReference type="Rhea" id="RHEA-COMP:11604"/>
        <dbReference type="ChEBI" id="CHEBI:15378"/>
        <dbReference type="ChEBI" id="CHEBI:29999"/>
        <dbReference type="ChEBI" id="CHEBI:30616"/>
        <dbReference type="ChEBI" id="CHEBI:83421"/>
        <dbReference type="ChEBI" id="CHEBI:456216"/>
        <dbReference type="EC" id="2.7.11.1"/>
    </reaction>
</comment>
<feature type="domain" description="Phorbol-ester/DAG-type" evidence="8">
    <location>
        <begin position="216"/>
        <end position="265"/>
    </location>
</feature>
<dbReference type="PANTHER" id="PTHR22988">
    <property type="entry name" value="MYOTONIC DYSTROPHY S/T KINASE-RELATED"/>
    <property type="match status" value="1"/>
</dbReference>
<proteinExistence type="predicted"/>
<dbReference type="InterPro" id="IPR057529">
    <property type="entry name" value="MRCK/ROCK_PH"/>
</dbReference>
<evidence type="ECO:0000259" key="9">
    <source>
        <dbReference type="PROSITE" id="PS50219"/>
    </source>
</evidence>
<dbReference type="Pfam" id="PF00780">
    <property type="entry name" value="CNH"/>
    <property type="match status" value="1"/>
</dbReference>
<dbReference type="GeneID" id="106464191"/>
<dbReference type="PROSITE" id="PS50081">
    <property type="entry name" value="ZF_DAG_PE_2"/>
    <property type="match status" value="1"/>
</dbReference>
<dbReference type="InterPro" id="IPR011993">
    <property type="entry name" value="PH-like_dom_sf"/>
</dbReference>
<organism evidence="10 11">
    <name type="scientific">Limulus polyphemus</name>
    <name type="common">Atlantic horseshoe crab</name>
    <dbReference type="NCBI Taxonomy" id="6850"/>
    <lineage>
        <taxon>Eukaryota</taxon>
        <taxon>Metazoa</taxon>
        <taxon>Ecdysozoa</taxon>
        <taxon>Arthropoda</taxon>
        <taxon>Chelicerata</taxon>
        <taxon>Merostomata</taxon>
        <taxon>Xiphosura</taxon>
        <taxon>Limulidae</taxon>
        <taxon>Limulus</taxon>
    </lineage>
</organism>
<dbReference type="Pfam" id="PF25346">
    <property type="entry name" value="PH_MRCK"/>
    <property type="match status" value="1"/>
</dbReference>
<dbReference type="RefSeq" id="XP_013779770.2">
    <property type="nucleotide sequence ID" value="XM_013924316.2"/>
</dbReference>
<dbReference type="PANTHER" id="PTHR22988:SF71">
    <property type="entry name" value="CITRON RHO-INTERACTING KINASE"/>
    <property type="match status" value="1"/>
</dbReference>
<dbReference type="SUPFAM" id="SSF50729">
    <property type="entry name" value="PH domain-like"/>
    <property type="match status" value="1"/>
</dbReference>
<evidence type="ECO:0000256" key="4">
    <source>
        <dbReference type="ARBA" id="ARBA00047899"/>
    </source>
</evidence>
<dbReference type="PROSITE" id="PS50219">
    <property type="entry name" value="CNH"/>
    <property type="match status" value="1"/>
</dbReference>
<reference evidence="11" key="1">
    <citation type="submission" date="2025-08" db="UniProtKB">
        <authorList>
            <consortium name="RefSeq"/>
        </authorList>
    </citation>
    <scope>IDENTIFICATION</scope>
    <source>
        <tissue evidence="11">Muscle</tissue>
    </source>
</reference>
<comment type="catalytic activity">
    <reaction evidence="4">
        <text>L-threonyl-[protein] + ATP = O-phospho-L-threonyl-[protein] + ADP + H(+)</text>
        <dbReference type="Rhea" id="RHEA:46608"/>
        <dbReference type="Rhea" id="RHEA-COMP:11060"/>
        <dbReference type="Rhea" id="RHEA-COMP:11605"/>
        <dbReference type="ChEBI" id="CHEBI:15378"/>
        <dbReference type="ChEBI" id="CHEBI:30013"/>
        <dbReference type="ChEBI" id="CHEBI:30616"/>
        <dbReference type="ChEBI" id="CHEBI:61977"/>
        <dbReference type="ChEBI" id="CHEBI:456216"/>
        <dbReference type="EC" id="2.7.11.1"/>
    </reaction>
</comment>
<dbReference type="SUPFAM" id="SSF57889">
    <property type="entry name" value="Cysteine-rich domain"/>
    <property type="match status" value="1"/>
</dbReference>
<evidence type="ECO:0000256" key="3">
    <source>
        <dbReference type="ARBA" id="ARBA00022833"/>
    </source>
</evidence>
<dbReference type="Proteomes" id="UP000694941">
    <property type="component" value="Unplaced"/>
</dbReference>
<evidence type="ECO:0000259" key="8">
    <source>
        <dbReference type="PROSITE" id="PS50081"/>
    </source>
</evidence>
<name>A0ABM1BDH2_LIMPO</name>
<evidence type="ECO:0000256" key="5">
    <source>
        <dbReference type="ARBA" id="ARBA00048679"/>
    </source>
</evidence>
<dbReference type="Gene3D" id="2.30.29.30">
    <property type="entry name" value="Pleckstrin-homology domain (PH domain)/Phosphotyrosine-binding domain (PTB)"/>
    <property type="match status" value="1"/>
</dbReference>
<dbReference type="SMART" id="SM00233">
    <property type="entry name" value="PH"/>
    <property type="match status" value="1"/>
</dbReference>
<keyword evidence="1" id="KW-0597">Phosphoprotein</keyword>
<dbReference type="SMART" id="SM00109">
    <property type="entry name" value="C1"/>
    <property type="match status" value="1"/>
</dbReference>
<dbReference type="InterPro" id="IPR046349">
    <property type="entry name" value="C1-like_sf"/>
</dbReference>
<feature type="domain" description="CNH" evidence="9">
    <location>
        <begin position="445"/>
        <end position="735"/>
    </location>
</feature>